<evidence type="ECO:0000256" key="3">
    <source>
        <dbReference type="ARBA" id="ARBA00023163"/>
    </source>
</evidence>
<evidence type="ECO:0000256" key="4">
    <source>
        <dbReference type="ARBA" id="ARBA00023242"/>
    </source>
</evidence>
<proteinExistence type="inferred from homology"/>
<comment type="similarity">
    <text evidence="5">Belongs to the MATALPHA1 family.</text>
</comment>
<dbReference type="GO" id="GO:0005634">
    <property type="term" value="C:nucleus"/>
    <property type="evidence" value="ECO:0007669"/>
    <property type="project" value="UniProtKB-SubCell"/>
</dbReference>
<evidence type="ECO:0000256" key="2">
    <source>
        <dbReference type="ARBA" id="ARBA00023125"/>
    </source>
</evidence>
<organism evidence="7">
    <name type="scientific">Fusarium anguioides</name>
    <dbReference type="NCBI Taxonomy" id="183586"/>
    <lineage>
        <taxon>Eukaryota</taxon>
        <taxon>Fungi</taxon>
        <taxon>Dikarya</taxon>
        <taxon>Ascomycota</taxon>
        <taxon>Pezizomycotina</taxon>
        <taxon>Sordariomycetes</taxon>
        <taxon>Hypocreomycetidae</taxon>
        <taxon>Hypocreales</taxon>
        <taxon>Nectriaceae</taxon>
        <taxon>Fusarium</taxon>
        <taxon>Fusarium concolor species complex</taxon>
    </lineage>
</organism>
<evidence type="ECO:0000256" key="5">
    <source>
        <dbReference type="RuleBase" id="RU003516"/>
    </source>
</evidence>
<comment type="subcellular location">
    <subcellularLocation>
        <location evidence="5">Nucleus</location>
    </subcellularLocation>
</comment>
<keyword evidence="2 5" id="KW-0238">DNA-binding</keyword>
<feature type="domain" description="Alpha box" evidence="6">
    <location>
        <begin position="78"/>
        <end position="133"/>
    </location>
</feature>
<dbReference type="InterPro" id="IPR006856">
    <property type="entry name" value="MATalpha_HMGbox"/>
</dbReference>
<dbReference type="PROSITE" id="PS51325">
    <property type="entry name" value="ALPHA_BOX"/>
    <property type="match status" value="1"/>
</dbReference>
<dbReference type="GO" id="GO:0045895">
    <property type="term" value="P:positive regulation of mating-type specific transcription, DNA-templated"/>
    <property type="evidence" value="ECO:0007669"/>
    <property type="project" value="InterPro"/>
</dbReference>
<keyword evidence="4 5" id="KW-0539">Nucleus</keyword>
<dbReference type="Pfam" id="PF04769">
    <property type="entry name" value="MATalpha_HMGbox"/>
    <property type="match status" value="1"/>
</dbReference>
<evidence type="ECO:0000313" key="7">
    <source>
        <dbReference type="EMBL" id="AYD41913.1"/>
    </source>
</evidence>
<dbReference type="EMBL" id="MH742713">
    <property type="protein sequence ID" value="AYD41913.1"/>
    <property type="molecule type" value="Genomic_DNA"/>
</dbReference>
<keyword evidence="1 5" id="KW-0805">Transcription regulation</keyword>
<sequence>MDVLINAAMDEQKVAVLDGQAKVATMRAISDTPPERLAEAFASPGLLKDILNLFGHDFPPIYEGQLPPHGILGAKGSVAKRPLNAFMAFRTYYLKLFPDAQQKNASGFLTQLWGGDPHRNKWALVAKVYSFLRDQLGKETVNLSAYLGVACPLMHIIEPAKYIRTFGWRTTRDEQGHTTFHQNATSLSENLAKLKTSEHPTTEIDLLAGVLSAGYFENCAQALMMRMWACQNGIMTTGSATTGDAVSDAQPLYEPVPTTPEKVSFINAVHDNRNLAARDLFGPDYDADLFQNRFVHSWEVQNLTGFQNVQISLADPPMESNALYNFNQPIESLPQVPEFDVYDSINTGIIDISSAWSVDKYLYLKQGHQGEQQYRKSQSNVTAKYYSGI</sequence>
<dbReference type="AlphaFoldDB" id="A0A386H8F6"/>
<evidence type="ECO:0000256" key="1">
    <source>
        <dbReference type="ARBA" id="ARBA00023015"/>
    </source>
</evidence>
<gene>
    <name evidence="7" type="primary">MAT 1-1-1</name>
</gene>
<protein>
    <submittedName>
        <fullName evidence="7">Mating type protein 1-1-1</fullName>
    </submittedName>
</protein>
<keyword evidence="3 5" id="KW-0804">Transcription</keyword>
<reference evidence="7" key="1">
    <citation type="journal article" date="2018" name="Mycologia">
        <title>Fusarium austroafricanum sp. nov., a novel microcycle macroconidium-producing species in the F. concolor species complex from South Africa.</title>
        <authorList>
            <person name="Jacobs-Venter A."/>
            <person name="Laraba I."/>
            <person name="Geiser D.M."/>
            <person name="Busman M."/>
            <person name="Vaughan M.M."/>
            <person name="Proctor R.H."/>
            <person name="McCormick S.P."/>
            <person name="O'Donnell K."/>
        </authorList>
    </citation>
    <scope>NUCLEOTIDE SEQUENCE</scope>
    <source>
        <strain evidence="7">NRRL_25385</strain>
    </source>
</reference>
<accession>A0A386H8F6</accession>
<evidence type="ECO:0000259" key="6">
    <source>
        <dbReference type="PROSITE" id="PS51325"/>
    </source>
</evidence>
<dbReference type="GO" id="GO:0008301">
    <property type="term" value="F:DNA binding, bending"/>
    <property type="evidence" value="ECO:0007669"/>
    <property type="project" value="InterPro"/>
</dbReference>
<name>A0A386H8F6_9HYPO</name>